<evidence type="ECO:0000259" key="2">
    <source>
        <dbReference type="Pfam" id="PF20263"/>
    </source>
</evidence>
<dbReference type="InParanoid" id="A0A2T3A3W8"/>
<dbReference type="EMBL" id="KZ678479">
    <property type="protein sequence ID" value="PSR82389.1"/>
    <property type="molecule type" value="Genomic_DNA"/>
</dbReference>
<evidence type="ECO:0000256" key="1">
    <source>
        <dbReference type="SAM" id="MobiDB-lite"/>
    </source>
</evidence>
<dbReference type="CDD" id="cd20273">
    <property type="entry name" value="Complex1_LYR_unchar"/>
    <property type="match status" value="1"/>
</dbReference>
<evidence type="ECO:0000313" key="3">
    <source>
        <dbReference type="EMBL" id="PSR82389.1"/>
    </source>
</evidence>
<proteinExistence type="predicted"/>
<dbReference type="Proteomes" id="UP000241462">
    <property type="component" value="Unassembled WGS sequence"/>
</dbReference>
<keyword evidence="4" id="KW-1185">Reference proteome</keyword>
<feature type="region of interest" description="Disordered" evidence="1">
    <location>
        <begin position="368"/>
        <end position="399"/>
    </location>
</feature>
<feature type="domain" description="LYR motif-containing protein Cup1-like N-terminal" evidence="2">
    <location>
        <begin position="14"/>
        <end position="98"/>
    </location>
</feature>
<sequence length="399" mass="45745">MPRGAGPIVPATHIYRHLLREATYLPPTCQPFLRAHIRARFRKHHHDPPLPNPATKLRLRRARHDIRYLWAANHGLLANMTRIILLAFGRLGKRRRALIAQFVAKREPESTAELAEQLANEISARNDDDTLHPRRPRDWLDEWDLPKFHALAASQAKRSFWSPRSSIKGHRLDPIEALPRENPWGRPLAAKVVRSKLRKWYKAQVHRLMPPLGADEWERLRLLATGQADRSLWQMPKRRPAGVSMIQDETTKPTWDWQRYATEAVRSIERGSSRAAKARTGEQGEAPYGLGPAIGLHSYDRARFWRRLYTRVWEMTPKMAEKENMPGKWTVEWGQTMREVPVATKAQMSFFEGAVVARVKKGRSRYAKAYTVDGDAPGKPPPKPQEVGGGGGQEEQKEV</sequence>
<dbReference type="OrthoDB" id="5521299at2759"/>
<reference evidence="3 4" key="1">
    <citation type="journal article" date="2018" name="Mycol. Prog.">
        <title>Coniella lustricola, a new species from submerged detritus.</title>
        <authorList>
            <person name="Raudabaugh D.B."/>
            <person name="Iturriaga T."/>
            <person name="Carver A."/>
            <person name="Mondo S."/>
            <person name="Pangilinan J."/>
            <person name="Lipzen A."/>
            <person name="He G."/>
            <person name="Amirebrahimi M."/>
            <person name="Grigoriev I.V."/>
            <person name="Miller A.N."/>
        </authorList>
    </citation>
    <scope>NUCLEOTIDE SEQUENCE [LARGE SCALE GENOMIC DNA]</scope>
    <source>
        <strain evidence="3 4">B22-T-1</strain>
    </source>
</reference>
<dbReference type="InterPro" id="IPR046896">
    <property type="entry name" value="Cup1-like_N"/>
</dbReference>
<organism evidence="3 4">
    <name type="scientific">Coniella lustricola</name>
    <dbReference type="NCBI Taxonomy" id="2025994"/>
    <lineage>
        <taxon>Eukaryota</taxon>
        <taxon>Fungi</taxon>
        <taxon>Dikarya</taxon>
        <taxon>Ascomycota</taxon>
        <taxon>Pezizomycotina</taxon>
        <taxon>Sordariomycetes</taxon>
        <taxon>Sordariomycetidae</taxon>
        <taxon>Diaporthales</taxon>
        <taxon>Schizoparmaceae</taxon>
        <taxon>Coniella</taxon>
    </lineage>
</organism>
<name>A0A2T3A3W8_9PEZI</name>
<gene>
    <name evidence="3" type="ORF">BD289DRAFT_371310</name>
</gene>
<dbReference type="AlphaFoldDB" id="A0A2T3A3W8"/>
<accession>A0A2T3A3W8</accession>
<dbReference type="Pfam" id="PF20263">
    <property type="entry name" value="LYRM2-like"/>
    <property type="match status" value="1"/>
</dbReference>
<evidence type="ECO:0000313" key="4">
    <source>
        <dbReference type="Proteomes" id="UP000241462"/>
    </source>
</evidence>
<protein>
    <recommendedName>
        <fullName evidence="2">LYR motif-containing protein Cup1-like N-terminal domain-containing protein</fullName>
    </recommendedName>
</protein>